<dbReference type="Gene3D" id="1.10.1200.10">
    <property type="entry name" value="ACP-like"/>
    <property type="match status" value="2"/>
</dbReference>
<dbReference type="Gene3D" id="3.10.129.110">
    <property type="entry name" value="Polyketide synthase dehydratase"/>
    <property type="match status" value="2"/>
</dbReference>
<dbReference type="InterPro" id="IPR050091">
    <property type="entry name" value="PKS_NRPS_Biosynth_Enz"/>
</dbReference>
<dbReference type="InterPro" id="IPR049552">
    <property type="entry name" value="PKS_DH_N"/>
</dbReference>
<dbReference type="GO" id="GO:0006633">
    <property type="term" value="P:fatty acid biosynthetic process"/>
    <property type="evidence" value="ECO:0007669"/>
    <property type="project" value="UniProtKB-UniPathway"/>
</dbReference>
<feature type="region of interest" description="C-terminal hotdog fold" evidence="14">
    <location>
        <begin position="3166"/>
        <end position="3314"/>
    </location>
</feature>
<dbReference type="GO" id="GO:0071770">
    <property type="term" value="P:DIM/DIP cell wall layer assembly"/>
    <property type="evidence" value="ECO:0007669"/>
    <property type="project" value="TreeGrafter"/>
</dbReference>
<keyword evidence="9 18" id="KW-0808">Transferase</keyword>
<dbReference type="PANTHER" id="PTHR43775">
    <property type="entry name" value="FATTY ACID SYNTHASE"/>
    <property type="match status" value="1"/>
</dbReference>
<keyword evidence="7" id="KW-0963">Cytoplasm</keyword>
<evidence type="ECO:0000256" key="12">
    <source>
        <dbReference type="ARBA" id="ARBA00023268"/>
    </source>
</evidence>
<evidence type="ECO:0000256" key="1">
    <source>
        <dbReference type="ARBA" id="ARBA00001957"/>
    </source>
</evidence>
<dbReference type="GO" id="GO:0004312">
    <property type="term" value="F:fatty acid synthase activity"/>
    <property type="evidence" value="ECO:0007669"/>
    <property type="project" value="TreeGrafter"/>
</dbReference>
<dbReference type="Pfam" id="PF02801">
    <property type="entry name" value="Ketoacyl-synt_C"/>
    <property type="match status" value="2"/>
</dbReference>
<keyword evidence="8" id="KW-0597">Phosphoprotein</keyword>
<feature type="domain" description="PKS/mFAS DH" evidence="17">
    <location>
        <begin position="252"/>
        <end position="537"/>
    </location>
</feature>
<evidence type="ECO:0000259" key="16">
    <source>
        <dbReference type="PROSITE" id="PS52004"/>
    </source>
</evidence>
<dbReference type="InterPro" id="IPR014030">
    <property type="entry name" value="Ketoacyl_synth_N"/>
</dbReference>
<evidence type="ECO:0000256" key="10">
    <source>
        <dbReference type="ARBA" id="ARBA00022737"/>
    </source>
</evidence>
<evidence type="ECO:0000259" key="17">
    <source>
        <dbReference type="PROSITE" id="PS52019"/>
    </source>
</evidence>
<dbReference type="Gene3D" id="3.30.70.3290">
    <property type="match status" value="1"/>
</dbReference>
<evidence type="ECO:0000256" key="4">
    <source>
        <dbReference type="ARBA" id="ARBA00005194"/>
    </source>
</evidence>
<dbReference type="Pfam" id="PF21089">
    <property type="entry name" value="PKS_DH_N"/>
    <property type="match status" value="2"/>
</dbReference>
<dbReference type="CDD" id="cd08953">
    <property type="entry name" value="KR_2_SDR_x"/>
    <property type="match status" value="2"/>
</dbReference>
<dbReference type="PROSITE" id="PS52019">
    <property type="entry name" value="PKS_MFAS_DH"/>
    <property type="match status" value="2"/>
</dbReference>
<dbReference type="InterPro" id="IPR014031">
    <property type="entry name" value="Ketoacyl_synth_C"/>
</dbReference>
<evidence type="ECO:0000256" key="14">
    <source>
        <dbReference type="PROSITE-ProRule" id="PRU01363"/>
    </source>
</evidence>
<dbReference type="GO" id="GO:0005737">
    <property type="term" value="C:cytoplasm"/>
    <property type="evidence" value="ECO:0007669"/>
    <property type="project" value="UniProtKB-SubCell"/>
</dbReference>
<dbReference type="Proteomes" id="UP000295293">
    <property type="component" value="Unassembled WGS sequence"/>
</dbReference>
<keyword evidence="10" id="KW-0677">Repeat</keyword>
<dbReference type="Pfam" id="PF14765">
    <property type="entry name" value="PS-DH"/>
    <property type="match status" value="2"/>
</dbReference>
<feature type="active site" description="Proton donor; for dehydratase activity" evidence="14">
    <location>
        <position position="454"/>
    </location>
</feature>
<dbReference type="InterPro" id="IPR049551">
    <property type="entry name" value="PKS_DH_C"/>
</dbReference>
<evidence type="ECO:0000259" key="15">
    <source>
        <dbReference type="PROSITE" id="PS50075"/>
    </source>
</evidence>
<dbReference type="SUPFAM" id="SSF53901">
    <property type="entry name" value="Thiolase-like"/>
    <property type="match status" value="3"/>
</dbReference>
<evidence type="ECO:0000256" key="11">
    <source>
        <dbReference type="ARBA" id="ARBA00022857"/>
    </source>
</evidence>
<feature type="non-terminal residue" evidence="18">
    <location>
        <position position="1"/>
    </location>
</feature>
<dbReference type="InterPro" id="IPR049490">
    <property type="entry name" value="C883_1060-like_KR_N"/>
</dbReference>
<accession>A0A4R6YMJ3</accession>
<feature type="region of interest" description="N-terminal hotdog fold" evidence="14">
    <location>
        <begin position="3034"/>
        <end position="3152"/>
    </location>
</feature>
<dbReference type="CDD" id="cd00833">
    <property type="entry name" value="PKS"/>
    <property type="match status" value="2"/>
</dbReference>
<comment type="pathway">
    <text evidence="3">Antibiotic biosynthesis.</text>
</comment>
<dbReference type="FunFam" id="3.40.47.10:FF:000019">
    <property type="entry name" value="Polyketide synthase type I"/>
    <property type="match status" value="2"/>
</dbReference>
<evidence type="ECO:0000313" key="19">
    <source>
        <dbReference type="Proteomes" id="UP000295293"/>
    </source>
</evidence>
<dbReference type="GO" id="GO:0005886">
    <property type="term" value="C:plasma membrane"/>
    <property type="evidence" value="ECO:0007669"/>
    <property type="project" value="TreeGrafter"/>
</dbReference>
<dbReference type="InterPro" id="IPR057326">
    <property type="entry name" value="KR_dom"/>
</dbReference>
<dbReference type="Pfam" id="PF21394">
    <property type="entry name" value="Beta-ketacyl_N"/>
    <property type="match status" value="1"/>
</dbReference>
<dbReference type="Gene3D" id="3.40.50.720">
    <property type="entry name" value="NAD(P)-binding Rossmann-like Domain"/>
    <property type="match status" value="2"/>
</dbReference>
<comment type="cofactor">
    <cofactor evidence="1">
        <name>pantetheine 4'-phosphate</name>
        <dbReference type="ChEBI" id="CHEBI:47942"/>
    </cofactor>
</comment>
<dbReference type="OrthoDB" id="9778690at2"/>
<dbReference type="SMART" id="SM00826">
    <property type="entry name" value="PKS_DH"/>
    <property type="match status" value="2"/>
</dbReference>
<dbReference type="InterPro" id="IPR020806">
    <property type="entry name" value="PKS_PP-bd"/>
</dbReference>
<comment type="subcellular location">
    <subcellularLocation>
        <location evidence="2">Cytoplasm</location>
    </subcellularLocation>
</comment>
<evidence type="ECO:0000256" key="8">
    <source>
        <dbReference type="ARBA" id="ARBA00022553"/>
    </source>
</evidence>
<feature type="region of interest" description="C-terminal hotdog fold" evidence="14">
    <location>
        <begin position="392"/>
        <end position="537"/>
    </location>
</feature>
<dbReference type="EMBL" id="SNZH01000020">
    <property type="protein sequence ID" value="TDR38500.1"/>
    <property type="molecule type" value="Genomic_DNA"/>
</dbReference>
<gene>
    <name evidence="18" type="ORF">DFR29_1201</name>
</gene>
<comment type="similarity">
    <text evidence="5">Belongs to the short-chain dehydrogenases/reductases (SDR) family.</text>
</comment>
<evidence type="ECO:0000256" key="6">
    <source>
        <dbReference type="ARBA" id="ARBA00022450"/>
    </source>
</evidence>
<keyword evidence="12" id="KW-0511">Multifunctional enzyme</keyword>
<dbReference type="PROSITE" id="PS52004">
    <property type="entry name" value="KS3_2"/>
    <property type="match status" value="2"/>
</dbReference>
<dbReference type="InterPro" id="IPR036291">
    <property type="entry name" value="NAD(P)-bd_dom_sf"/>
</dbReference>
<evidence type="ECO:0000313" key="18">
    <source>
        <dbReference type="EMBL" id="TDR38500.1"/>
    </source>
</evidence>
<dbReference type="Pfam" id="PF22621">
    <property type="entry name" value="CurL-like_PKS_C"/>
    <property type="match status" value="1"/>
</dbReference>
<comment type="function">
    <text evidence="13">Involved in production of the polyketide antibiotic thailandamide.</text>
</comment>
<evidence type="ECO:0000256" key="5">
    <source>
        <dbReference type="ARBA" id="ARBA00006484"/>
    </source>
</evidence>
<dbReference type="InterPro" id="IPR018201">
    <property type="entry name" value="Ketoacyl_synth_AS"/>
</dbReference>
<comment type="pathway">
    <text evidence="4">Lipid metabolism; fatty acid biosynthesis.</text>
</comment>
<keyword evidence="6" id="KW-0596">Phosphopantetheine</keyword>
<feature type="active site" description="Proton acceptor; for dehydratase activity" evidence="14">
    <location>
        <position position="281"/>
    </location>
</feature>
<dbReference type="InterPro" id="IPR016039">
    <property type="entry name" value="Thiolase-like"/>
</dbReference>
<dbReference type="InterPro" id="IPR020841">
    <property type="entry name" value="PKS_Beta-ketoAc_synthase_dom"/>
</dbReference>
<dbReference type="InterPro" id="IPR013968">
    <property type="entry name" value="PKS_KR"/>
</dbReference>
<keyword evidence="19" id="KW-1185">Reference proteome</keyword>
<reference evidence="18 19" key="1">
    <citation type="submission" date="2019-03" db="EMBL/GenBank/DDBJ databases">
        <title>Genomic Encyclopedia of Type Strains, Phase IV (KMG-IV): sequencing the most valuable type-strain genomes for metagenomic binning, comparative biology and taxonomic classification.</title>
        <authorList>
            <person name="Goeker M."/>
        </authorList>
    </citation>
    <scope>NUCLEOTIDE SEQUENCE [LARGE SCALE GENOMIC DNA]</scope>
    <source>
        <strain evidence="18 19">DSM 21667</strain>
    </source>
</reference>
<dbReference type="GO" id="GO:0031177">
    <property type="term" value="F:phosphopantetheine binding"/>
    <property type="evidence" value="ECO:0007669"/>
    <property type="project" value="InterPro"/>
</dbReference>
<dbReference type="GO" id="GO:0004315">
    <property type="term" value="F:3-oxoacyl-[acyl-carrier-protein] synthase activity"/>
    <property type="evidence" value="ECO:0007669"/>
    <property type="project" value="InterPro"/>
</dbReference>
<name>A0A4R6YMJ3_9GAMM</name>
<feature type="domain" description="Ketosynthase family 3 (KS3)" evidence="16">
    <location>
        <begin position="2423"/>
        <end position="2856"/>
    </location>
</feature>
<dbReference type="Pfam" id="PF22336">
    <property type="entry name" value="RhiE-like_linker"/>
    <property type="match status" value="2"/>
</dbReference>
<proteinExistence type="inferred from homology"/>
<feature type="region of interest" description="N-terminal hotdog fold" evidence="14">
    <location>
        <begin position="252"/>
        <end position="378"/>
    </location>
</feature>
<dbReference type="Pfam" id="PF00550">
    <property type="entry name" value="PP-binding"/>
    <property type="match status" value="2"/>
</dbReference>
<sequence length="3321" mass="353353">QMQHRQIVPSLHSRTLNPHIDFAGSPFTVNQHLTDWAAPVIDGRSLPRIAGISSFGAGGSNAHVIVEEYVAAALASPPHAEVAILLSARTLQQLREQVQSLLEFVAAAPQTDLVAMAHTLQIGREAMDERLGLVVASTAELLEKLQLWLAGDADIDTVHQGQIQRHRDTLALFSSDADLQQTVERWLTGGKLGKVVELWSKGLDVRWAALYGAPAPARISLPTYPFARERYWIDAAAGGAAATAAAAGSMLHPLLHANVSDLSRQCYRSVFGGGEPWLADHRVLLGGVEQRVLPAVAYLEMARAAIEQAVPAAWRSGVLELRHCAWAQPLSVQDATSVSIVLNAADDGRIDYSIVSGDGGDNPLEHSAGQAIYVQETIPEIVDIAQLQQRMDRNGWPAAELYAALEGLGLRYGPAHKAVREVLRGDGEVLARLELPDCVRADADAYVLHPSLLDAALQSALALSGDTVSARLPFALDTLRIFGKASATMWAWLRYAAGSSNDDAVARLDIDLCDERGLIAVQLRGFSTRSLTAAPAQTTGQGLLAAVPQWRAIAAGTTATDWPQHLVVLCEMPHLATAELQALLPGSECSAVSAGAEGDLAQRYSAHAIAGFERIRDLLAARPSGPLLLQWVIADSAEHALSAGVAALLKSAALENPLFHGQVVVTGQGVTAAALAQQLQRAQAHPREALLRFAPDGSMQGLHWEELSIPAETSAAFKPDGVYLITGGMGGLGMLFARAIAAQAPAARIVLTGRGELDEVRRQRLAELNSAGGAGVHYRALDLLDAPQVVALVAEVVREFGALDGVLHSAGMLADGFLRHKSTADFRAVLAPKVAGTVNLDHATRNNDLQFFALFSSLAGAFGNVGQADYATANAFLDGFAQYRNQRVAAGERRGLSLSVNWPLWQDGGMQLPAPLQEQIAQATGMRTLSSVNGLRAFAHLLAQGMGRGLVMQGDLAAMRRTVFGQGETALATPAARLPAVSRASAPAIATSASPDLLQLTEEYLRQQFAASLKLPPQRIDVQLPLENYGIDSILAMRLTTLLEQTFGSLSKTLFFEYQSIAALAKYLAKAFPQVIARVTASAPALAGPAVAHAVAAPPTAPKFAPRRAFGTATESRGRAVAIVGLAGKYPLADDVDSFWDVLREGRDCISEIPAERWDHALYFDADRNKPGKSYSKWGGFISDIDKFDPLFFNIAPKEAELLDPQERLFLETAWQTVEDAGYSKQSLAGTRTGVYVGVMWGQYELYGVNSLAAGHVGVPSSSQASIANRVSYFFNLHGPSIAIDTMCSSSLTAIHLACEEIRRGTIDAAIAGGVNVSVHPHKYLTLSQGKFAASDGRCRSFGAGGDGYVPGEGVGAVLLKPLEHALRDGDHIYGVVRASSINHGGKTNGYTVPNPNAQAELIRDALNQAQIEPQSLGYIEAHGTGTALGDPIEITALAKAFGDAGEAQQYCAIGSVKSNIGHLESAAGIAAMTKVLLQLKHAQRVPSLHAEPANPNIDFSQSPFYVQTTLAPWPRRDGQPRRSGISSFGAGGANAHMVVEEYRDTRAASPAAATSHVFVLSARSARSLVRHARRMAEFLQRHAQLAPEQVAYTLQVGRSAMNARLAFVAADLAAFVAALQGWIAAQDGGERAVAAPDAGDTQGLLYGNSLDGNHDTALLVDGAAGRAFLHELLHSRDLPKLARLWTLGAEIDWSLLHATGTARRVSLPTYPFERQRYWIDTTPLAAVRAPLEAVTPAATLAQAALPVVAELPTCLHYGVSWHAAPLPAQGAAAHGTLLVLDSTDTVFRALAAQLGSAAPLVRVRFAAAYREQGPAEFDVRAGEEQDFRQLFAALNERGLLPDVILHRCSDGVTLDQSLPGTSSLHDPVFALLHVAKALMGLAAATRYVVIADAAAPQHQALAAFLKTLALEQPRFSGKVVSIDGDAGLTLAGEVAIAVAEIADVRAAVEEVRYRAVGSSIERCVRQIAQRAAPAAALDRVPLKQGGVYLITGGLGGLGLLFGEYLAQHYAARLVLVGRSASTAQHEQRLARLRQHASEIVYMQADVSRAEDAERVVREIKARYGRLSGVIHAAGVTRDGYVLKKTAADLRAVFDPKIGGAIQLDRATRNEQLDLFILFASIAGVNGNVGQSDYAYANQFLDAFAERRERQHAAGLRAGRTLSIDWPLWRDGGMQVSAEHLALLQARTGLAPLPTGQGLRLFEEMLSCDTAQGIALYGLASRLDAYIRGTGKPVANLAAAAAVPAAVATVAAETRSTAGTDLLARTLAYVKALIGDEIKLAPEHIDARERLESFGMDSVAISKVNAALERDLGELPKTLLYEHETVAEVSAFLVRQYAEPMRVLFAAQMPAGVAAVETIEAIGGAPPLQIQSAAVESMAIETAVVEPLAVEAASAQAPARPVGVVAAGEPASLSALLAAQSATQKIAIIGVHGHYPQSRDLDEFWQLLRDGRDATQTVPPERWDADACYDADPAAAGNGKIYCRSGGFLADVDKFDPALFRIQREEAKIMDPQERLFLQSVWTALEDAGYTRDDLRARHAKGKSADVGVFVGVTTNSYAQLAEDARRQGNMLTPSAMPWSIANRVSYFFDFKGPSLPVDTACSSSLVAVHMACESLRRGECQVAVAGGVNLYLHPSKYLSLCQRGMLASGGKTRSYGAGDDGFIPGEGVGCFILKPLEQAIADNDRIHGVILGSAFDHSGRSNGYSAPNPNSQAELIARTLAAAEVDPETIGCVEGHGTGTPLGDSLEVLALSQAFRRGTTRTGYCSLGSVKSNVGHAESAAGIASMTKALLQLKHGEFAPSLHSAEPNPDLDLATSPFYLQQSLAAWPRSGNTPRRALVNSFGAGGVNACLVLEEHVAGAVPAAAHAPQVLALSADSEDALRDYAQRFADFLDAQPQVDLAALCHTVQVGREAMKERLALVATQPAELAARLRDWLAQGQGDGMYRGRVEARRSARRVAAADEATASPLQRAQGCAQRWVAGEDPAWPRLYGAVPPPRIAAPTYPFAQERCWIVDEAGSAPAAAESATVERLHPLVSYNSSTLRDISFDSWISSALLAEFQLSLQGARVLPAAAILELACACASLAGDRRIRGVRDIVWSQPLRVQSDVQLVRTYVKDIGDSIEYVVTSLDDGSHKTVHSEGRLLLGSRHAASIDAPHSIASLKAQGVPLDAATHYQRLESRGIACGTAFRSVQELWCGGGGALARLALAQAPESRAERFVLHPALIDGAFQAALALLDGVQVRTAYVPFALEELSIVRRVARACYAHAQAVPASRGHDDVRSFDIYLLNEQGDVLVTFKGLALKALQHVDSINPLAQAG</sequence>
<dbReference type="Pfam" id="PF00109">
    <property type="entry name" value="ketoacyl-synt"/>
    <property type="match status" value="2"/>
</dbReference>
<feature type="domain" description="Ketosynthase family 3 (KS3)" evidence="16">
    <location>
        <begin position="1118"/>
        <end position="1542"/>
    </location>
</feature>
<evidence type="ECO:0000256" key="13">
    <source>
        <dbReference type="ARBA" id="ARBA00054155"/>
    </source>
</evidence>
<dbReference type="SUPFAM" id="SSF51735">
    <property type="entry name" value="NAD(P)-binding Rossmann-fold domains"/>
    <property type="match status" value="3"/>
</dbReference>
<dbReference type="PROSITE" id="PS00606">
    <property type="entry name" value="KS3_1"/>
    <property type="match status" value="1"/>
</dbReference>
<feature type="domain" description="PKS/mFAS DH" evidence="17">
    <location>
        <begin position="3034"/>
        <end position="3314"/>
    </location>
</feature>
<dbReference type="SMART" id="SM00822">
    <property type="entry name" value="PKS_KR"/>
    <property type="match status" value="2"/>
</dbReference>
<dbReference type="PANTHER" id="PTHR43775:SF37">
    <property type="entry name" value="SI:DKEY-61P9.11"/>
    <property type="match status" value="1"/>
</dbReference>
<dbReference type="InterPro" id="IPR020807">
    <property type="entry name" value="PKS_DH"/>
</dbReference>
<evidence type="ECO:0000256" key="2">
    <source>
        <dbReference type="ARBA" id="ARBA00004496"/>
    </source>
</evidence>
<dbReference type="SMART" id="SM00825">
    <property type="entry name" value="PKS_KS"/>
    <property type="match status" value="2"/>
</dbReference>
<dbReference type="Gene3D" id="3.40.47.10">
    <property type="match status" value="3"/>
</dbReference>
<organism evidence="18 19">
    <name type="scientific">Tahibacter aquaticus</name>
    <dbReference type="NCBI Taxonomy" id="520092"/>
    <lineage>
        <taxon>Bacteria</taxon>
        <taxon>Pseudomonadati</taxon>
        <taxon>Pseudomonadota</taxon>
        <taxon>Gammaproteobacteria</taxon>
        <taxon>Lysobacterales</taxon>
        <taxon>Rhodanobacteraceae</taxon>
        <taxon>Tahibacter</taxon>
    </lineage>
</organism>
<dbReference type="FunFam" id="1.10.1200.10:FF:000019">
    <property type="entry name" value="Phenolpthiocerol synthesis type-I polyketide synthase PPSA"/>
    <property type="match status" value="1"/>
</dbReference>
<protein>
    <submittedName>
        <fullName evidence="18">Acyl transferase domain-containing protein</fullName>
    </submittedName>
</protein>
<comment type="caution">
    <text evidence="14">Lacks conserved residue(s) required for the propagation of feature annotation.</text>
</comment>
<dbReference type="Pfam" id="PF08659">
    <property type="entry name" value="KR"/>
    <property type="match status" value="2"/>
</dbReference>
<dbReference type="SUPFAM" id="SSF47336">
    <property type="entry name" value="ACP-like"/>
    <property type="match status" value="2"/>
</dbReference>
<dbReference type="InterPro" id="IPR009081">
    <property type="entry name" value="PP-bd_ACP"/>
</dbReference>
<evidence type="ECO:0000256" key="7">
    <source>
        <dbReference type="ARBA" id="ARBA00022490"/>
    </source>
</evidence>
<dbReference type="PROSITE" id="PS50075">
    <property type="entry name" value="CARRIER"/>
    <property type="match status" value="1"/>
</dbReference>
<dbReference type="Gene3D" id="1.10.1240.100">
    <property type="match status" value="2"/>
</dbReference>
<keyword evidence="11" id="KW-0521">NADP</keyword>
<feature type="domain" description="Carrier" evidence="15">
    <location>
        <begin position="996"/>
        <end position="1072"/>
    </location>
</feature>
<comment type="caution">
    <text evidence="18">The sequence shown here is derived from an EMBL/GenBank/DDBJ whole genome shotgun (WGS) entry which is preliminary data.</text>
</comment>
<dbReference type="InterPro" id="IPR049900">
    <property type="entry name" value="PKS_mFAS_DH"/>
</dbReference>
<dbReference type="InterPro" id="IPR042104">
    <property type="entry name" value="PKS_dehydratase_sf"/>
</dbReference>
<evidence type="ECO:0000256" key="9">
    <source>
        <dbReference type="ARBA" id="ARBA00022679"/>
    </source>
</evidence>
<evidence type="ECO:0000256" key="3">
    <source>
        <dbReference type="ARBA" id="ARBA00004792"/>
    </source>
</evidence>
<dbReference type="UniPathway" id="UPA00094"/>
<dbReference type="SMART" id="SM00823">
    <property type="entry name" value="PKS_PP"/>
    <property type="match status" value="2"/>
</dbReference>
<dbReference type="InterPro" id="IPR054514">
    <property type="entry name" value="RhiE-like_linker"/>
</dbReference>
<dbReference type="InterPro" id="IPR036736">
    <property type="entry name" value="ACP-like_sf"/>
</dbReference>